<feature type="compositionally biased region" description="Basic and acidic residues" evidence="1">
    <location>
        <begin position="123"/>
        <end position="137"/>
    </location>
</feature>
<dbReference type="AlphaFoldDB" id="A0ABD0LPV8"/>
<dbReference type="EMBL" id="JACVVK020000032">
    <property type="protein sequence ID" value="KAK7501268.1"/>
    <property type="molecule type" value="Genomic_DNA"/>
</dbReference>
<feature type="signal peptide" evidence="2">
    <location>
        <begin position="1"/>
        <end position="19"/>
    </location>
</feature>
<comment type="caution">
    <text evidence="3">The sequence shown here is derived from an EMBL/GenBank/DDBJ whole genome shotgun (WGS) entry which is preliminary data.</text>
</comment>
<reference evidence="3 4" key="1">
    <citation type="journal article" date="2023" name="Sci. Data">
        <title>Genome assembly of the Korean intertidal mud-creeper Batillaria attramentaria.</title>
        <authorList>
            <person name="Patra A.K."/>
            <person name="Ho P.T."/>
            <person name="Jun S."/>
            <person name="Lee S.J."/>
            <person name="Kim Y."/>
            <person name="Won Y.J."/>
        </authorList>
    </citation>
    <scope>NUCLEOTIDE SEQUENCE [LARGE SCALE GENOMIC DNA]</scope>
    <source>
        <strain evidence="3">Wonlab-2016</strain>
    </source>
</reference>
<evidence type="ECO:0000313" key="4">
    <source>
        <dbReference type="Proteomes" id="UP001519460"/>
    </source>
</evidence>
<name>A0ABD0LPV8_9CAEN</name>
<keyword evidence="2" id="KW-0732">Signal</keyword>
<protein>
    <submittedName>
        <fullName evidence="3">Uncharacterized protein</fullName>
    </submittedName>
</protein>
<evidence type="ECO:0000313" key="3">
    <source>
        <dbReference type="EMBL" id="KAK7501268.1"/>
    </source>
</evidence>
<keyword evidence="4" id="KW-1185">Reference proteome</keyword>
<gene>
    <name evidence="3" type="ORF">BaRGS_00007393</name>
</gene>
<organism evidence="3 4">
    <name type="scientific">Batillaria attramentaria</name>
    <dbReference type="NCBI Taxonomy" id="370345"/>
    <lineage>
        <taxon>Eukaryota</taxon>
        <taxon>Metazoa</taxon>
        <taxon>Spiralia</taxon>
        <taxon>Lophotrochozoa</taxon>
        <taxon>Mollusca</taxon>
        <taxon>Gastropoda</taxon>
        <taxon>Caenogastropoda</taxon>
        <taxon>Sorbeoconcha</taxon>
        <taxon>Cerithioidea</taxon>
        <taxon>Batillariidae</taxon>
        <taxon>Batillaria</taxon>
    </lineage>
</organism>
<evidence type="ECO:0000256" key="1">
    <source>
        <dbReference type="SAM" id="MobiDB-lite"/>
    </source>
</evidence>
<evidence type="ECO:0000256" key="2">
    <source>
        <dbReference type="SAM" id="SignalP"/>
    </source>
</evidence>
<feature type="chain" id="PRO_5044742895" evidence="2">
    <location>
        <begin position="20"/>
        <end position="626"/>
    </location>
</feature>
<feature type="region of interest" description="Disordered" evidence="1">
    <location>
        <begin position="74"/>
        <end position="138"/>
    </location>
</feature>
<accession>A0ABD0LPV8</accession>
<dbReference type="Proteomes" id="UP001519460">
    <property type="component" value="Unassembled WGS sequence"/>
</dbReference>
<proteinExistence type="predicted"/>
<sequence length="626" mass="70193">MNAALLVTLVSLLLSACLGIKIRGSWRYMGWKRDPSRLDRMPSFGKRTSGLADGVDRDLTADIGSERHEKRVAVLDRMPGTFGKRGGDSGSAENEDISFEDGGAHSGVSGSLGKSSHEAGSVRGREEPSGIAEDKRAPGVLNRMPVTFGKRGLAAVLSDMKNEAERFGEYQEKRLAKLDRMPLTFGKRDNAKDSRIDLGVGDVWEKRLAKLDRMPLTFGKRGGEVDEERDGEDLGDFAADKRQAKLDRMPLNFGKRGDLVDLGKTEESSGSAGGQHLAKLTRTAFVDAAKRLGIRVDGWEKRRAKLDRMPLTFGKRGVSGGRAKLLQSDDSAGIKRLAKLDRMPVTFGKRYIKDEIKRLGKLDRMPLTFGKRYFQDNGEIKRLAKLDRMPLTFGKRGTEENAESKLDMSLKLNTQNDATDSTEQHTLGNIDETKRLAKLDRMPLTFGKRHSTDAESLDKTEDVKRLGKLDRMPVTFGKRFVPPDTENTHIVHELNVEDKRFAKLDRMPLHFGKRKRLSAGGKRQAKLDRMPVTFGKRNYNLRVPFVRLTDVARLDRLPVTFVKRFSGGERILTESGRSESLPESFQSHNILAARTVFRPVQTQEDSQEYLHVDTLLARHLPALLRR</sequence>